<proteinExistence type="predicted"/>
<evidence type="ECO:0000313" key="1">
    <source>
        <dbReference type="EMBL" id="VDO28423.1"/>
    </source>
</evidence>
<evidence type="ECO:0000313" key="3">
    <source>
        <dbReference type="WBParaSite" id="OFLC_0000114601-mRNA-1"/>
    </source>
</evidence>
<protein>
    <submittedName>
        <fullName evidence="3">FA_desaturase domain-containing protein</fullName>
    </submittedName>
</protein>
<keyword evidence="2" id="KW-1185">Reference proteome</keyword>
<gene>
    <name evidence="1" type="ORF">OFLC_LOCUS1147</name>
</gene>
<dbReference type="WBParaSite" id="OFLC_0000114601-mRNA-1">
    <property type="protein sequence ID" value="OFLC_0000114601-mRNA-1"/>
    <property type="gene ID" value="OFLC_0000114601"/>
</dbReference>
<dbReference type="AlphaFoldDB" id="A0A183H0Y7"/>
<sequence length="84" mass="9720">MSGWLQNWEEYGKAEESVNQLHLKKEALLFCSRDELHTKEEWMMTGLSRVAHHLLPQNLNDVRYFPFRSSPSPLPPPSSPSSPQ</sequence>
<dbReference type="EMBL" id="UZAJ01000500">
    <property type="protein sequence ID" value="VDO28423.1"/>
    <property type="molecule type" value="Genomic_DNA"/>
</dbReference>
<evidence type="ECO:0000313" key="2">
    <source>
        <dbReference type="Proteomes" id="UP000267606"/>
    </source>
</evidence>
<name>A0A183H0Y7_9BILA</name>
<organism evidence="3">
    <name type="scientific">Onchocerca flexuosa</name>
    <dbReference type="NCBI Taxonomy" id="387005"/>
    <lineage>
        <taxon>Eukaryota</taxon>
        <taxon>Metazoa</taxon>
        <taxon>Ecdysozoa</taxon>
        <taxon>Nematoda</taxon>
        <taxon>Chromadorea</taxon>
        <taxon>Rhabditida</taxon>
        <taxon>Spirurina</taxon>
        <taxon>Spiruromorpha</taxon>
        <taxon>Filarioidea</taxon>
        <taxon>Onchocercidae</taxon>
        <taxon>Onchocerca</taxon>
    </lineage>
</organism>
<accession>A0A183H0Y7</accession>
<reference evidence="1 2" key="2">
    <citation type="submission" date="2018-11" db="EMBL/GenBank/DDBJ databases">
        <authorList>
            <consortium name="Pathogen Informatics"/>
        </authorList>
    </citation>
    <scope>NUCLEOTIDE SEQUENCE [LARGE SCALE GENOMIC DNA]</scope>
</reference>
<dbReference type="Proteomes" id="UP000267606">
    <property type="component" value="Unassembled WGS sequence"/>
</dbReference>
<reference evidence="3" key="1">
    <citation type="submission" date="2016-06" db="UniProtKB">
        <authorList>
            <consortium name="WormBaseParasite"/>
        </authorList>
    </citation>
    <scope>IDENTIFICATION</scope>
</reference>